<proteinExistence type="predicted"/>
<evidence type="ECO:0000313" key="2">
    <source>
        <dbReference type="Proteomes" id="UP000680866"/>
    </source>
</evidence>
<reference evidence="1" key="1">
    <citation type="submission" date="2020-08" db="EMBL/GenBank/DDBJ databases">
        <title>Whole genome shotgun sequence of Polymorphospora rubra NBRC 101157.</title>
        <authorList>
            <person name="Komaki H."/>
            <person name="Tamura T."/>
        </authorList>
    </citation>
    <scope>NUCLEOTIDE SEQUENCE</scope>
    <source>
        <strain evidence="1">NBRC 101157</strain>
    </source>
</reference>
<dbReference type="Proteomes" id="UP000680866">
    <property type="component" value="Chromosome"/>
</dbReference>
<keyword evidence="2" id="KW-1185">Reference proteome</keyword>
<gene>
    <name evidence="1" type="ORF">Prubr_20980</name>
</gene>
<protein>
    <submittedName>
        <fullName evidence="1">Uncharacterized protein</fullName>
    </submittedName>
</protein>
<organism evidence="1 2">
    <name type="scientific">Polymorphospora rubra</name>
    <dbReference type="NCBI Taxonomy" id="338584"/>
    <lineage>
        <taxon>Bacteria</taxon>
        <taxon>Bacillati</taxon>
        <taxon>Actinomycetota</taxon>
        <taxon>Actinomycetes</taxon>
        <taxon>Micromonosporales</taxon>
        <taxon>Micromonosporaceae</taxon>
        <taxon>Polymorphospora</taxon>
    </lineage>
</organism>
<sequence length="185" mass="20182">MTAPALPKVNAPVDLPCPDWCGGNCDDWTGSDDGSRYHAVRQISIESAEAYSGHKGIDISTTRLDMEDEIGDTFVTMVTGTTNGPHHMADWALTPTDARRLAAALLNAADVADAPPTGELSIRTQFVQIGDELLTPDGWQTVYMVLIDAQSGHAAAFTPEKNDTDTDGWHFPFDERVWVRRAVIR</sequence>
<dbReference type="KEGG" id="pry:Prubr_20980"/>
<evidence type="ECO:0000313" key="1">
    <source>
        <dbReference type="EMBL" id="BCJ65077.1"/>
    </source>
</evidence>
<name>A0A810MV77_9ACTN</name>
<accession>A0A810MV77</accession>
<dbReference type="EMBL" id="AP023359">
    <property type="protein sequence ID" value="BCJ65077.1"/>
    <property type="molecule type" value="Genomic_DNA"/>
</dbReference>
<dbReference type="Pfam" id="PF21848">
    <property type="entry name" value="DUF6907"/>
    <property type="match status" value="1"/>
</dbReference>
<dbReference type="InterPro" id="IPR054202">
    <property type="entry name" value="DUF6907"/>
</dbReference>
<dbReference type="RefSeq" id="WP_212824299.1">
    <property type="nucleotide sequence ID" value="NZ_AP023359.1"/>
</dbReference>
<dbReference type="AlphaFoldDB" id="A0A810MV77"/>